<accession>A0AAV7I9M8</accession>
<organism evidence="2 3">
    <name type="scientific">Cotesia glomerata</name>
    <name type="common">Lepidopteran parasitic wasp</name>
    <name type="synonym">Apanteles glomeratus</name>
    <dbReference type="NCBI Taxonomy" id="32391"/>
    <lineage>
        <taxon>Eukaryota</taxon>
        <taxon>Metazoa</taxon>
        <taxon>Ecdysozoa</taxon>
        <taxon>Arthropoda</taxon>
        <taxon>Hexapoda</taxon>
        <taxon>Insecta</taxon>
        <taxon>Pterygota</taxon>
        <taxon>Neoptera</taxon>
        <taxon>Endopterygota</taxon>
        <taxon>Hymenoptera</taxon>
        <taxon>Apocrita</taxon>
        <taxon>Ichneumonoidea</taxon>
        <taxon>Braconidae</taxon>
        <taxon>Microgastrinae</taxon>
        <taxon>Cotesia</taxon>
    </lineage>
</organism>
<protein>
    <submittedName>
        <fullName evidence="2">Uncharacterized protein</fullName>
    </submittedName>
</protein>
<evidence type="ECO:0000313" key="2">
    <source>
        <dbReference type="EMBL" id="KAH0546947.1"/>
    </source>
</evidence>
<gene>
    <name evidence="2" type="ORF">KQX54_016318</name>
</gene>
<name>A0AAV7I9M8_COTGL</name>
<evidence type="ECO:0000313" key="3">
    <source>
        <dbReference type="Proteomes" id="UP000826195"/>
    </source>
</evidence>
<dbReference type="AlphaFoldDB" id="A0AAV7I9M8"/>
<sequence length="135" mass="15838">MSRSTARISSWFTIIQLLVAESQQWSMFNMWPGFGQYPLEWSNHQNIQNQQIQPRVLNFFPVPVEEECRSEDQRRRGICMNTYECRIQQGKSHGPCALGFGVCCVCKFFQIKYNIIHRFVPRNSVTILTQELSSE</sequence>
<keyword evidence="1" id="KW-0732">Signal</keyword>
<evidence type="ECO:0000256" key="1">
    <source>
        <dbReference type="SAM" id="SignalP"/>
    </source>
</evidence>
<feature type="chain" id="PRO_5044000836" evidence="1">
    <location>
        <begin position="21"/>
        <end position="135"/>
    </location>
</feature>
<proteinExistence type="predicted"/>
<reference evidence="2 3" key="1">
    <citation type="journal article" date="2021" name="J. Hered.">
        <title>A chromosome-level genome assembly of the parasitoid wasp, Cotesia glomerata (Hymenoptera: Braconidae).</title>
        <authorList>
            <person name="Pinto B.J."/>
            <person name="Weis J.J."/>
            <person name="Gamble T."/>
            <person name="Ode P.J."/>
            <person name="Paul R."/>
            <person name="Zaspel J.M."/>
        </authorList>
    </citation>
    <scope>NUCLEOTIDE SEQUENCE [LARGE SCALE GENOMIC DNA]</scope>
    <source>
        <strain evidence="2">CgM1</strain>
    </source>
</reference>
<dbReference type="EMBL" id="JAHXZJ010002237">
    <property type="protein sequence ID" value="KAH0546947.1"/>
    <property type="molecule type" value="Genomic_DNA"/>
</dbReference>
<comment type="caution">
    <text evidence="2">The sequence shown here is derived from an EMBL/GenBank/DDBJ whole genome shotgun (WGS) entry which is preliminary data.</text>
</comment>
<keyword evidence="3" id="KW-1185">Reference proteome</keyword>
<dbReference type="Proteomes" id="UP000826195">
    <property type="component" value="Unassembled WGS sequence"/>
</dbReference>
<feature type="signal peptide" evidence="1">
    <location>
        <begin position="1"/>
        <end position="20"/>
    </location>
</feature>